<evidence type="ECO:0000256" key="4">
    <source>
        <dbReference type="ARBA" id="ARBA00022837"/>
    </source>
</evidence>
<dbReference type="InterPro" id="IPR015919">
    <property type="entry name" value="Cadherin-like_sf"/>
</dbReference>
<dbReference type="SUPFAM" id="SSF49313">
    <property type="entry name" value="Cadherin-like"/>
    <property type="match status" value="1"/>
</dbReference>
<dbReference type="GO" id="GO:0016020">
    <property type="term" value="C:membrane"/>
    <property type="evidence" value="ECO:0007669"/>
    <property type="project" value="UniProtKB-SubCell"/>
</dbReference>
<dbReference type="AlphaFoldDB" id="A0ABD0PKY4"/>
<dbReference type="Proteomes" id="UP001529510">
    <property type="component" value="Unassembled WGS sequence"/>
</dbReference>
<keyword evidence="6" id="KW-0472">Membrane</keyword>
<keyword evidence="2" id="KW-0812">Transmembrane</keyword>
<organism evidence="10 11">
    <name type="scientific">Cirrhinus mrigala</name>
    <name type="common">Mrigala</name>
    <dbReference type="NCBI Taxonomy" id="683832"/>
    <lineage>
        <taxon>Eukaryota</taxon>
        <taxon>Metazoa</taxon>
        <taxon>Chordata</taxon>
        <taxon>Craniata</taxon>
        <taxon>Vertebrata</taxon>
        <taxon>Euteleostomi</taxon>
        <taxon>Actinopterygii</taxon>
        <taxon>Neopterygii</taxon>
        <taxon>Teleostei</taxon>
        <taxon>Ostariophysi</taxon>
        <taxon>Cypriniformes</taxon>
        <taxon>Cyprinidae</taxon>
        <taxon>Labeoninae</taxon>
        <taxon>Labeonini</taxon>
        <taxon>Cirrhinus</taxon>
    </lineage>
</organism>
<dbReference type="GO" id="GO:0005509">
    <property type="term" value="F:calcium ion binding"/>
    <property type="evidence" value="ECO:0007669"/>
    <property type="project" value="UniProtKB-UniRule"/>
</dbReference>
<dbReference type="PANTHER" id="PTHR24028:SF263">
    <property type="entry name" value="CADHERIN-RELATED FAMILY MEMBER 1"/>
    <property type="match status" value="1"/>
</dbReference>
<dbReference type="Pfam" id="PF00028">
    <property type="entry name" value="Cadherin"/>
    <property type="match status" value="1"/>
</dbReference>
<dbReference type="PANTHER" id="PTHR24028">
    <property type="entry name" value="CADHERIN-87A"/>
    <property type="match status" value="1"/>
</dbReference>
<keyword evidence="7" id="KW-0325">Glycoprotein</keyword>
<keyword evidence="5" id="KW-1133">Transmembrane helix</keyword>
<evidence type="ECO:0000313" key="11">
    <source>
        <dbReference type="Proteomes" id="UP001529510"/>
    </source>
</evidence>
<dbReference type="PROSITE" id="PS50268">
    <property type="entry name" value="CADHERIN_2"/>
    <property type="match status" value="1"/>
</dbReference>
<reference evidence="10 11" key="1">
    <citation type="submission" date="2024-05" db="EMBL/GenBank/DDBJ databases">
        <title>Genome sequencing and assembly of Indian major carp, Cirrhinus mrigala (Hamilton, 1822).</title>
        <authorList>
            <person name="Mohindra V."/>
            <person name="Chowdhury L.M."/>
            <person name="Lal K."/>
            <person name="Jena J.K."/>
        </authorList>
    </citation>
    <scope>NUCLEOTIDE SEQUENCE [LARGE SCALE GENOMIC DNA]</scope>
    <source>
        <strain evidence="10">CM1030</strain>
        <tissue evidence="10">Blood</tissue>
    </source>
</reference>
<dbReference type="EMBL" id="JAMKFB020000015">
    <property type="protein sequence ID" value="KAL0174692.1"/>
    <property type="molecule type" value="Genomic_DNA"/>
</dbReference>
<keyword evidence="3" id="KW-0677">Repeat</keyword>
<dbReference type="PROSITE" id="PS00232">
    <property type="entry name" value="CADHERIN_1"/>
    <property type="match status" value="1"/>
</dbReference>
<protein>
    <recommendedName>
        <fullName evidence="9">Cadherin domain-containing protein</fullName>
    </recommendedName>
</protein>
<evidence type="ECO:0000256" key="2">
    <source>
        <dbReference type="ARBA" id="ARBA00022692"/>
    </source>
</evidence>
<keyword evidence="11" id="KW-1185">Reference proteome</keyword>
<gene>
    <name evidence="10" type="ORF">M9458_030660</name>
</gene>
<sequence length="72" mass="7794">MAYVRVDLIDINDNRPAFYPLSYAVSLSTQSTPGTSVLKVTAHDPDAGENGRVTYRTVPGGSSPFFTLNKDT</sequence>
<comment type="caution">
    <text evidence="10">The sequence shown here is derived from an EMBL/GenBank/DDBJ whole genome shotgun (WGS) entry which is preliminary data.</text>
</comment>
<dbReference type="InterPro" id="IPR002126">
    <property type="entry name" value="Cadherin-like_dom"/>
</dbReference>
<keyword evidence="4 8" id="KW-0106">Calcium</keyword>
<evidence type="ECO:0000256" key="1">
    <source>
        <dbReference type="ARBA" id="ARBA00004167"/>
    </source>
</evidence>
<evidence type="ECO:0000256" key="5">
    <source>
        <dbReference type="ARBA" id="ARBA00022989"/>
    </source>
</evidence>
<comment type="subcellular location">
    <subcellularLocation>
        <location evidence="1">Membrane</location>
        <topology evidence="1">Single-pass membrane protein</topology>
    </subcellularLocation>
</comment>
<feature type="non-terminal residue" evidence="10">
    <location>
        <position position="72"/>
    </location>
</feature>
<name>A0ABD0PKY4_CIRMR</name>
<dbReference type="CDD" id="cd11304">
    <property type="entry name" value="Cadherin_repeat"/>
    <property type="match status" value="1"/>
</dbReference>
<evidence type="ECO:0000259" key="9">
    <source>
        <dbReference type="PROSITE" id="PS50268"/>
    </source>
</evidence>
<dbReference type="Gene3D" id="2.60.40.60">
    <property type="entry name" value="Cadherins"/>
    <property type="match status" value="1"/>
</dbReference>
<accession>A0ABD0PKY4</accession>
<dbReference type="GO" id="GO:0009653">
    <property type="term" value="P:anatomical structure morphogenesis"/>
    <property type="evidence" value="ECO:0007669"/>
    <property type="project" value="UniProtKB-ARBA"/>
</dbReference>
<evidence type="ECO:0000256" key="8">
    <source>
        <dbReference type="PROSITE-ProRule" id="PRU00043"/>
    </source>
</evidence>
<dbReference type="InterPro" id="IPR050174">
    <property type="entry name" value="Protocadherin/Cadherin-CA"/>
</dbReference>
<dbReference type="InterPro" id="IPR020894">
    <property type="entry name" value="Cadherin_CS"/>
</dbReference>
<proteinExistence type="predicted"/>
<evidence type="ECO:0000313" key="10">
    <source>
        <dbReference type="EMBL" id="KAL0174692.1"/>
    </source>
</evidence>
<evidence type="ECO:0000256" key="6">
    <source>
        <dbReference type="ARBA" id="ARBA00023136"/>
    </source>
</evidence>
<evidence type="ECO:0000256" key="3">
    <source>
        <dbReference type="ARBA" id="ARBA00022737"/>
    </source>
</evidence>
<feature type="domain" description="Cadherin" evidence="9">
    <location>
        <begin position="19"/>
        <end position="72"/>
    </location>
</feature>
<evidence type="ECO:0000256" key="7">
    <source>
        <dbReference type="ARBA" id="ARBA00023180"/>
    </source>
</evidence>